<dbReference type="Gene3D" id="3.40.50.1000">
    <property type="entry name" value="HAD superfamily/HAD-like"/>
    <property type="match status" value="1"/>
</dbReference>
<evidence type="ECO:0000313" key="1">
    <source>
        <dbReference type="EMBL" id="NMN96413.1"/>
    </source>
</evidence>
<keyword evidence="1" id="KW-0378">Hydrolase</keyword>
<dbReference type="SUPFAM" id="SSF56784">
    <property type="entry name" value="HAD-like"/>
    <property type="match status" value="1"/>
</dbReference>
<dbReference type="NCBIfam" id="TIGR01509">
    <property type="entry name" value="HAD-SF-IA-v3"/>
    <property type="match status" value="1"/>
</dbReference>
<dbReference type="GO" id="GO:0050308">
    <property type="term" value="F:sugar-phosphatase activity"/>
    <property type="evidence" value="ECO:0007669"/>
    <property type="project" value="TreeGrafter"/>
</dbReference>
<dbReference type="Pfam" id="PF00702">
    <property type="entry name" value="Hydrolase"/>
    <property type="match status" value="1"/>
</dbReference>
<sequence length="223" mass="23926">MLELSAAAMLFDMDGTLVDSTAVVERAWIDFAVRHGLRAEEVIAFSHGRPAIATVRRFVASKSDIEQEAARIRAIDERATDVIAPIVGAPEFVHSLPSDRWAIVTSAHRNLALKRLVAAGIPVPEVLVTVEDVTIGKPDPQGYRRAAATLGVDITDCVVFEDSLAGVQAGVASGASTVVVGGLTYFDGRLPRIVDFDELNTDPDGDQIHISPRFDPAAVRTCR</sequence>
<dbReference type="Proteomes" id="UP000535543">
    <property type="component" value="Unassembled WGS sequence"/>
</dbReference>
<evidence type="ECO:0000313" key="2">
    <source>
        <dbReference type="Proteomes" id="UP000535543"/>
    </source>
</evidence>
<proteinExistence type="predicted"/>
<comment type="caution">
    <text evidence="1">The sequence shown here is derived from an EMBL/GenBank/DDBJ whole genome shotgun (WGS) entry which is preliminary data.</text>
</comment>
<name>A0A848KBZ9_9NOCA</name>
<dbReference type="SFLD" id="SFLDS00003">
    <property type="entry name" value="Haloacid_Dehalogenase"/>
    <property type="match status" value="1"/>
</dbReference>
<dbReference type="InterPro" id="IPR036412">
    <property type="entry name" value="HAD-like_sf"/>
</dbReference>
<dbReference type="InterPro" id="IPR023198">
    <property type="entry name" value="PGP-like_dom2"/>
</dbReference>
<keyword evidence="2" id="KW-1185">Reference proteome</keyword>
<gene>
    <name evidence="1" type="ORF">FGL95_15335</name>
</gene>
<reference evidence="1 2" key="1">
    <citation type="submission" date="2019-05" db="EMBL/GenBank/DDBJ databases">
        <authorList>
            <person name="Lee S.D."/>
        </authorList>
    </citation>
    <scope>NUCLEOTIDE SEQUENCE [LARGE SCALE GENOMIC DNA]</scope>
    <source>
        <strain evidence="1 2">YC2-7</strain>
    </source>
</reference>
<dbReference type="RefSeq" id="WP_169588344.1">
    <property type="nucleotide sequence ID" value="NZ_VCQU01000005.1"/>
</dbReference>
<dbReference type="EMBL" id="VCQU01000005">
    <property type="protein sequence ID" value="NMN96413.1"/>
    <property type="molecule type" value="Genomic_DNA"/>
</dbReference>
<dbReference type="InterPro" id="IPR051806">
    <property type="entry name" value="HAD-like_SPP"/>
</dbReference>
<protein>
    <submittedName>
        <fullName evidence="1">HAD family hydrolase</fullName>
    </submittedName>
</protein>
<dbReference type="AlphaFoldDB" id="A0A848KBZ9"/>
<dbReference type="InterPro" id="IPR023214">
    <property type="entry name" value="HAD_sf"/>
</dbReference>
<dbReference type="PANTHER" id="PTHR43481:SF4">
    <property type="entry name" value="GLYCEROL-1-PHOSPHATE PHOSPHOHYDROLASE 1-RELATED"/>
    <property type="match status" value="1"/>
</dbReference>
<accession>A0A848KBZ9</accession>
<dbReference type="PANTHER" id="PTHR43481">
    <property type="entry name" value="FRUCTOSE-1-PHOSPHATE PHOSPHATASE"/>
    <property type="match status" value="1"/>
</dbReference>
<dbReference type="SFLD" id="SFLDG01129">
    <property type="entry name" value="C1.5:_HAD__Beta-PGM__Phosphata"/>
    <property type="match status" value="1"/>
</dbReference>
<dbReference type="Gene3D" id="1.10.150.240">
    <property type="entry name" value="Putative phosphatase, domain 2"/>
    <property type="match status" value="1"/>
</dbReference>
<reference evidence="1 2" key="2">
    <citation type="submission" date="2020-06" db="EMBL/GenBank/DDBJ databases">
        <title>Antribacter stalactiti gen. nov., sp. nov., a new member of the family Nacardiaceae isolated from a cave.</title>
        <authorList>
            <person name="Kim I.S."/>
        </authorList>
    </citation>
    <scope>NUCLEOTIDE SEQUENCE [LARGE SCALE GENOMIC DNA]</scope>
    <source>
        <strain evidence="1 2">YC2-7</strain>
    </source>
</reference>
<dbReference type="InterPro" id="IPR006439">
    <property type="entry name" value="HAD-SF_hydro_IA"/>
</dbReference>
<organism evidence="1 2">
    <name type="scientific">Antrihabitans stalactiti</name>
    <dbReference type="NCBI Taxonomy" id="2584121"/>
    <lineage>
        <taxon>Bacteria</taxon>
        <taxon>Bacillati</taxon>
        <taxon>Actinomycetota</taxon>
        <taxon>Actinomycetes</taxon>
        <taxon>Mycobacteriales</taxon>
        <taxon>Nocardiaceae</taxon>
        <taxon>Antrihabitans</taxon>
    </lineage>
</organism>